<dbReference type="Proteomes" id="UP000274358">
    <property type="component" value="Unassembled WGS sequence"/>
</dbReference>
<evidence type="ECO:0000256" key="2">
    <source>
        <dbReference type="SAM" id="Phobius"/>
    </source>
</evidence>
<comment type="caution">
    <text evidence="3">The sequence shown here is derived from an EMBL/GenBank/DDBJ whole genome shotgun (WGS) entry which is preliminary data.</text>
</comment>
<evidence type="ECO:0000313" key="3">
    <source>
        <dbReference type="EMBL" id="RUL78151.1"/>
    </source>
</evidence>
<dbReference type="AlphaFoldDB" id="A0A432M8C9"/>
<evidence type="ECO:0000313" key="4">
    <source>
        <dbReference type="Proteomes" id="UP000274358"/>
    </source>
</evidence>
<evidence type="ECO:0000256" key="1">
    <source>
        <dbReference type="SAM" id="MobiDB-lite"/>
    </source>
</evidence>
<dbReference type="RefSeq" id="WP_126683587.1">
    <property type="nucleotide sequence ID" value="NZ_RYYV01000003.1"/>
</dbReference>
<accession>A0A432M8C9</accession>
<sequence length="762" mass="84924">MREIGSEHRWAHSRHATCVIHQAGLANGHISHGTYPMLALRSHDLGKTIEKKGTFLKLTQRLPWPFALAARIVCYSIALAIIFYQLHGYASFQLMQHTNECRMHSYSGSPLTEVKGFDACLAEKSGLLDRFLLTRFHKAVAALPNAPSRFVGSWTSTQPHCTYRFTLAQTGEFEADPIACNISSQHYSGLWGVDADKMIWIAGVNGRLDLTPDVNPIESATDNSFILVEQDGSRTKFVRDASEPSAVGKDASNAAPGKNMRLDVWKLREEVAALEAIEATDNTDPCYPETDDSAQGPTPKETEEYEKKAAACVEKTQNSYAAYRKAWEAFNAKWLPLFREAIQHGDQVAEVIMRQCETTSVLDRHAFETTCDEDSARRSLARKRLVEIGFLPALDLSDELNPGGLVPADSPRQRELNQLAVMKKFRGGALGFNHMLVDFTGNAGTDGELALARRWALMEAISQDAPRAFTFIAGYTDTWNTDAFATLRLNRKPTTPGYMTWGPAMYYGGGKAPYTGPRYWRLSPEEFYSSHDVGSKVAVAGRGVVDFEQSRTQLLAEIESYIHRYLTQDPRWGVFLIRRIGFHEWVPEGMASQTGQLDPSWEGNWILEKEGADWARPLSPASGHAQIRRQGDRTLISMATDHHEEPLQDVEDCELRYSGGSTYLPKVEAQGQDLGETLLGDFYANGPTRAGSFLAVGANREAVAPFDPQMRYRQVLMQCGKAEAPDATRVRFLLLAGDTLVEFAAARPFDGTLAVRHYRREH</sequence>
<name>A0A432M8C9_9GAMM</name>
<organism evidence="3 4">
    <name type="scientific">Dyella choica</name>
    <dbReference type="NCBI Taxonomy" id="1927959"/>
    <lineage>
        <taxon>Bacteria</taxon>
        <taxon>Pseudomonadati</taxon>
        <taxon>Pseudomonadota</taxon>
        <taxon>Gammaproteobacteria</taxon>
        <taxon>Lysobacterales</taxon>
        <taxon>Rhodanobacteraceae</taxon>
        <taxon>Dyella</taxon>
    </lineage>
</organism>
<protein>
    <submittedName>
        <fullName evidence="3">Uncharacterized protein</fullName>
    </submittedName>
</protein>
<reference evidence="3 4" key="1">
    <citation type="submission" date="2018-12" db="EMBL/GenBank/DDBJ databases">
        <title>Dyella dinghuensis sp. nov. DHOA06 and Dyella choica sp. nov. 4M-K27, isolated from forest soil.</title>
        <authorList>
            <person name="Qiu L.-H."/>
            <person name="Gao Z.-H."/>
        </authorList>
    </citation>
    <scope>NUCLEOTIDE SEQUENCE [LARGE SCALE GENOMIC DNA]</scope>
    <source>
        <strain evidence="3 4">4M-K27</strain>
    </source>
</reference>
<proteinExistence type="predicted"/>
<feature type="transmembrane region" description="Helical" evidence="2">
    <location>
        <begin position="66"/>
        <end position="86"/>
    </location>
</feature>
<keyword evidence="2" id="KW-0812">Transmembrane</keyword>
<keyword evidence="4" id="KW-1185">Reference proteome</keyword>
<keyword evidence="2" id="KW-1133">Transmembrane helix</keyword>
<feature type="region of interest" description="Disordered" evidence="1">
    <location>
        <begin position="279"/>
        <end position="303"/>
    </location>
</feature>
<dbReference type="EMBL" id="RYYV01000003">
    <property type="protein sequence ID" value="RUL78151.1"/>
    <property type="molecule type" value="Genomic_DNA"/>
</dbReference>
<keyword evidence="2" id="KW-0472">Membrane</keyword>
<gene>
    <name evidence="3" type="ORF">EKH80_04700</name>
</gene>